<dbReference type="Gene3D" id="3.30.110.120">
    <property type="match status" value="1"/>
</dbReference>
<comment type="catalytic activity">
    <reaction evidence="9">
        <text>an acyl phosphate + H2O = a carboxylate + phosphate + H(+)</text>
        <dbReference type="Rhea" id="RHEA:14965"/>
        <dbReference type="ChEBI" id="CHEBI:15377"/>
        <dbReference type="ChEBI" id="CHEBI:15378"/>
        <dbReference type="ChEBI" id="CHEBI:29067"/>
        <dbReference type="ChEBI" id="CHEBI:43474"/>
        <dbReference type="ChEBI" id="CHEBI:59918"/>
        <dbReference type="EC" id="3.6.1.7"/>
    </reaction>
</comment>
<dbReference type="Pfam" id="PF07503">
    <property type="entry name" value="zf-HYPF"/>
    <property type="match status" value="2"/>
</dbReference>
<dbReference type="EMBL" id="PDYG01000040">
    <property type="protein sequence ID" value="PHU37580.1"/>
    <property type="molecule type" value="Genomic_DNA"/>
</dbReference>
<evidence type="ECO:0000259" key="10">
    <source>
        <dbReference type="PROSITE" id="PS51160"/>
    </source>
</evidence>
<dbReference type="InterPro" id="IPR011125">
    <property type="entry name" value="Znf_HypF"/>
</dbReference>
<dbReference type="Proteomes" id="UP000224563">
    <property type="component" value="Unassembled WGS sequence"/>
</dbReference>
<reference evidence="12 13" key="2">
    <citation type="submission" date="2017-10" db="EMBL/GenBank/DDBJ databases">
        <authorList>
            <person name="Banno H."/>
            <person name="Chua N.-H."/>
        </authorList>
    </citation>
    <scope>NUCLEOTIDE SEQUENCE [LARGE SCALE GENOMIC DNA]</scope>
    <source>
        <strain evidence="12 13">JK623</strain>
    </source>
</reference>
<keyword evidence="9" id="KW-0378">Hydrolase</keyword>
<reference evidence="12 13" key="1">
    <citation type="submission" date="2017-10" db="EMBL/GenBank/DDBJ databases">
        <title>Resolving the taxonomy of Roseburia spp., Eubacterium rectale and Agathobacter spp. through phylogenomic analysis.</title>
        <authorList>
            <person name="Sheridan P.O."/>
            <person name="Walker A.W."/>
            <person name="Duncan S.H."/>
            <person name="Scott K.P."/>
            <person name="Toole P.W.O."/>
            <person name="Luis P."/>
            <person name="Flint H.J."/>
        </authorList>
    </citation>
    <scope>NUCLEOTIDE SEQUENCE [LARGE SCALE GENOMIC DNA]</scope>
    <source>
        <strain evidence="12 13">JK623</strain>
    </source>
</reference>
<dbReference type="GO" id="GO:0051604">
    <property type="term" value="P:protein maturation"/>
    <property type="evidence" value="ECO:0007669"/>
    <property type="project" value="TreeGrafter"/>
</dbReference>
<dbReference type="RefSeq" id="WP_099386158.1">
    <property type="nucleotide sequence ID" value="NZ_JANSWH010000087.1"/>
</dbReference>
<name>A0A2G3E347_9FIRM</name>
<evidence type="ECO:0000313" key="13">
    <source>
        <dbReference type="Proteomes" id="UP000224563"/>
    </source>
</evidence>
<dbReference type="SUPFAM" id="SSF54975">
    <property type="entry name" value="Acylphosphatase/BLUF domain-like"/>
    <property type="match status" value="1"/>
</dbReference>
<dbReference type="Gene3D" id="3.30.420.40">
    <property type="match status" value="1"/>
</dbReference>
<dbReference type="AlphaFoldDB" id="A0A2G3E347"/>
<proteinExistence type="inferred from homology"/>
<dbReference type="GO" id="GO:0016743">
    <property type="term" value="F:carboxyl- or carbamoyltransferase activity"/>
    <property type="evidence" value="ECO:0007669"/>
    <property type="project" value="UniProtKB-UniRule"/>
</dbReference>
<evidence type="ECO:0000259" key="11">
    <source>
        <dbReference type="PROSITE" id="PS51163"/>
    </source>
</evidence>
<keyword evidence="6" id="KW-0862">Zinc</keyword>
<dbReference type="SUPFAM" id="SSF55821">
    <property type="entry name" value="YrdC/RibB"/>
    <property type="match status" value="1"/>
</dbReference>
<feature type="active site" evidence="9">
    <location>
        <position position="18"/>
    </location>
</feature>
<dbReference type="PIRSF" id="PIRSF006256">
    <property type="entry name" value="CMPcnvr_hdrg_mat"/>
    <property type="match status" value="1"/>
</dbReference>
<accession>A0A2G3E347</accession>
<keyword evidence="13" id="KW-1185">Reference proteome</keyword>
<dbReference type="Pfam" id="PF01300">
    <property type="entry name" value="Sua5_yciO_yrdC"/>
    <property type="match status" value="1"/>
</dbReference>
<dbReference type="Gene3D" id="3.90.870.50">
    <property type="match status" value="1"/>
</dbReference>
<dbReference type="Pfam" id="PF17788">
    <property type="entry name" value="HypF_C"/>
    <property type="match status" value="1"/>
</dbReference>
<feature type="domain" description="Acylphosphatase-like" evidence="10">
    <location>
        <begin position="3"/>
        <end position="96"/>
    </location>
</feature>
<protein>
    <recommendedName>
        <fullName evidence="8">Carbamoyltransferase</fullName>
        <ecNumber evidence="8">6.2.-.-</ecNumber>
    </recommendedName>
</protein>
<dbReference type="NCBIfam" id="TIGR00143">
    <property type="entry name" value="hypF"/>
    <property type="match status" value="1"/>
</dbReference>
<gene>
    <name evidence="12" type="primary">hypF</name>
    <name evidence="12" type="ORF">CSX02_07065</name>
</gene>
<dbReference type="Gene3D" id="3.30.420.360">
    <property type="match status" value="1"/>
</dbReference>
<evidence type="ECO:0000256" key="8">
    <source>
        <dbReference type="PIRNR" id="PIRNR006256"/>
    </source>
</evidence>
<comment type="similarity">
    <text evidence="2 8">Belongs to the carbamoyltransferase HypF family.</text>
</comment>
<dbReference type="Pfam" id="PF00708">
    <property type="entry name" value="Acylphosphatase"/>
    <property type="match status" value="1"/>
</dbReference>
<dbReference type="InterPro" id="IPR017945">
    <property type="entry name" value="DHBP_synth_RibB-like_a/b_dom"/>
</dbReference>
<dbReference type="InterPro" id="IPR043129">
    <property type="entry name" value="ATPase_NBD"/>
</dbReference>
<evidence type="ECO:0000256" key="2">
    <source>
        <dbReference type="ARBA" id="ARBA00008097"/>
    </source>
</evidence>
<evidence type="ECO:0000256" key="9">
    <source>
        <dbReference type="PROSITE-ProRule" id="PRU00520"/>
    </source>
</evidence>
<evidence type="ECO:0000256" key="6">
    <source>
        <dbReference type="ARBA" id="ARBA00022833"/>
    </source>
</evidence>
<feature type="domain" description="YrdC-like" evidence="11">
    <location>
        <begin position="214"/>
        <end position="413"/>
    </location>
</feature>
<dbReference type="InterPro" id="IPR001792">
    <property type="entry name" value="Acylphosphatase-like_dom"/>
</dbReference>
<dbReference type="GO" id="GO:0003725">
    <property type="term" value="F:double-stranded RNA binding"/>
    <property type="evidence" value="ECO:0007669"/>
    <property type="project" value="InterPro"/>
</dbReference>
<keyword evidence="5" id="KW-0863">Zinc-finger</keyword>
<dbReference type="GO" id="GO:0008270">
    <property type="term" value="F:zinc ion binding"/>
    <property type="evidence" value="ECO:0007669"/>
    <property type="project" value="UniProtKB-KW"/>
</dbReference>
<dbReference type="GO" id="GO:0003998">
    <property type="term" value="F:acylphosphatase activity"/>
    <property type="evidence" value="ECO:0007669"/>
    <property type="project" value="UniProtKB-EC"/>
</dbReference>
<dbReference type="PROSITE" id="PS51160">
    <property type="entry name" value="ACYLPHOSPHATASE_3"/>
    <property type="match status" value="1"/>
</dbReference>
<dbReference type="InterPro" id="IPR055128">
    <property type="entry name" value="HypF_C_2"/>
</dbReference>
<dbReference type="SUPFAM" id="SSF53067">
    <property type="entry name" value="Actin-like ATPase domain"/>
    <property type="match status" value="1"/>
</dbReference>
<dbReference type="EC" id="6.2.-.-" evidence="8"/>
<feature type="active site" evidence="9">
    <location>
        <position position="36"/>
    </location>
</feature>
<dbReference type="GO" id="GO:0016874">
    <property type="term" value="F:ligase activity"/>
    <property type="evidence" value="ECO:0007669"/>
    <property type="project" value="UniProtKB-UniRule"/>
</dbReference>
<dbReference type="PROSITE" id="PS51163">
    <property type="entry name" value="YRDC"/>
    <property type="match status" value="1"/>
</dbReference>
<evidence type="ECO:0000256" key="7">
    <source>
        <dbReference type="ARBA" id="ARBA00048220"/>
    </source>
</evidence>
<dbReference type="InterPro" id="IPR041440">
    <property type="entry name" value="HypF_C"/>
</dbReference>
<dbReference type="InterPro" id="IPR051060">
    <property type="entry name" value="Carbamoyltrans_HypF-like"/>
</dbReference>
<keyword evidence="12" id="KW-0808">Transferase</keyword>
<evidence type="ECO:0000256" key="3">
    <source>
        <dbReference type="ARBA" id="ARBA00022598"/>
    </source>
</evidence>
<keyword evidence="3" id="KW-0436">Ligase</keyword>
<evidence type="ECO:0000256" key="5">
    <source>
        <dbReference type="ARBA" id="ARBA00022771"/>
    </source>
</evidence>
<dbReference type="Pfam" id="PF22521">
    <property type="entry name" value="HypF_C_2"/>
    <property type="match status" value="1"/>
</dbReference>
<comment type="catalytic activity">
    <reaction evidence="7">
        <text>C-terminal L-cysteinyl-[HypE protein] + carbamoyl phosphate + ATP + H2O = C-terminal S-carboxamide-L-cysteinyl-[HypE protein] + AMP + phosphate + diphosphate + H(+)</text>
        <dbReference type="Rhea" id="RHEA:55636"/>
        <dbReference type="Rhea" id="RHEA-COMP:14247"/>
        <dbReference type="Rhea" id="RHEA-COMP:14392"/>
        <dbReference type="ChEBI" id="CHEBI:15377"/>
        <dbReference type="ChEBI" id="CHEBI:15378"/>
        <dbReference type="ChEBI" id="CHEBI:30616"/>
        <dbReference type="ChEBI" id="CHEBI:33019"/>
        <dbReference type="ChEBI" id="CHEBI:43474"/>
        <dbReference type="ChEBI" id="CHEBI:58228"/>
        <dbReference type="ChEBI" id="CHEBI:76913"/>
        <dbReference type="ChEBI" id="CHEBI:139126"/>
        <dbReference type="ChEBI" id="CHEBI:456215"/>
    </reaction>
</comment>
<evidence type="ECO:0000256" key="4">
    <source>
        <dbReference type="ARBA" id="ARBA00022723"/>
    </source>
</evidence>
<dbReference type="InterPro" id="IPR006070">
    <property type="entry name" value="Sua5-like_dom"/>
</dbReference>
<dbReference type="PANTHER" id="PTHR42959">
    <property type="entry name" value="CARBAMOYLTRANSFERASE"/>
    <property type="match status" value="1"/>
</dbReference>
<sequence>MTTKEIIVKGMVQGIGFRPFVAELAEKFQISGWVRNVNGSVVIHATAEDAFLAVFLHALKFNAPLGANVVSIETRDITEDEIVEVPDDGKLFHIMESAKIDYSDYPLIPSDLATCQTCEAELRNPENRRYHHPFISCTACGPRYSIIEALPYDRERITMKKFPMCSRCREEYEMKANRRRHAQTVACWDCGPQVSFMRWDLQQKQWITDESHDYDCIEAARNWILQGKILAVKDIGGFHLACSAGCKEAVAALRILKGREKKPFAVMFRDINHVREYCEVNTREESLLLDDARPIVLLKRKEMNDAEAAIHPDVYGNSPDIGAFLPCNPIQIMLLENCGPLIMTSANHSGELLYLEEEQVRRMFEASEMDHLAILTHDRPILTPLDDSIVRVISIGQKPNQVYYEQTIRRARGYVPNPITVPFSEHFLAVGGDLKATFCYTGNNRAYLSQYLGDLSDEACFAEYQKQMEHMKALFKFIPSTVIHDAHPGYRSVQHLKMMEGLLKRRGNKMVQIQHHMAHAASVLAEHDVKGDAICFAFDGTGYGTDGTIWGSEVFLWSADERQMTRINHLPPVQLIGGDEGARNAQTILYGYLANVGRLQDCDMESQIKEFLGEQYARYEVVQKAIAAGIHTVTSTSMGRLFDAASSLLGICDYNSYEGEAPIELENCAAHTKEAVQLSAKPEYWLSDLMKLRIDGTATEALARGFIHAVADWIIDTCETQPVKQVVLSGGTFQNRILLERTITGLTGRGYQVYINEKIPSGDGGICVGQAYLAAMFKKQ</sequence>
<evidence type="ECO:0000313" key="12">
    <source>
        <dbReference type="EMBL" id="PHU37580.1"/>
    </source>
</evidence>
<dbReference type="PANTHER" id="PTHR42959:SF1">
    <property type="entry name" value="CARBAMOYLTRANSFERASE HYPF"/>
    <property type="match status" value="1"/>
</dbReference>
<dbReference type="InterPro" id="IPR004421">
    <property type="entry name" value="Carbamoyltransferase_HypF"/>
</dbReference>
<evidence type="ECO:0000256" key="1">
    <source>
        <dbReference type="ARBA" id="ARBA00004711"/>
    </source>
</evidence>
<keyword evidence="4" id="KW-0479">Metal-binding</keyword>
<dbReference type="InterPro" id="IPR036046">
    <property type="entry name" value="Acylphosphatase-like_dom_sf"/>
</dbReference>
<organism evidence="12 13">
    <name type="scientific">Agathobacter ruminis</name>
    <dbReference type="NCBI Taxonomy" id="1712665"/>
    <lineage>
        <taxon>Bacteria</taxon>
        <taxon>Bacillati</taxon>
        <taxon>Bacillota</taxon>
        <taxon>Clostridia</taxon>
        <taxon>Lachnospirales</taxon>
        <taxon>Lachnospiraceae</taxon>
        <taxon>Agathobacter</taxon>
    </lineage>
</organism>
<dbReference type="UniPathway" id="UPA00335"/>
<comment type="pathway">
    <text evidence="1">Protein modification; [NiFe] hydrogenase maturation.</text>
</comment>
<comment type="caution">
    <text evidence="12">The sequence shown here is derived from an EMBL/GenBank/DDBJ whole genome shotgun (WGS) entry which is preliminary data.</text>
</comment>